<evidence type="ECO:0000313" key="2">
    <source>
        <dbReference type="EMBL" id="EEN82102.1"/>
    </source>
</evidence>
<dbReference type="GeneID" id="93365816"/>
<sequence>MKEKDVCDVVKLFIEKMHQWEIECNTIALDNSLTFQEQFSLQKGNLLEIFDFLCTKKERKNGKPNTISYGSNGSYEYDPSKEVITDAIMDEKSNTKYYVITYREDPLDEKFHYVLIESNGKWLIDAKKIYDESKDAWKSVSL</sequence>
<dbReference type="Proteomes" id="UP000004295">
    <property type="component" value="Unassembled WGS sequence"/>
</dbReference>
<accession>C3JCI2</accession>
<name>C3JCI2_POREA</name>
<reference evidence="2 3" key="1">
    <citation type="submission" date="2009-04" db="EMBL/GenBank/DDBJ databases">
        <authorList>
            <person name="Sebastian Y."/>
            <person name="Madupu R."/>
            <person name="Durkin A.S."/>
            <person name="Torralba M."/>
            <person name="Methe B."/>
            <person name="Sutton G.G."/>
            <person name="Strausberg R.L."/>
            <person name="Nelson K.E."/>
        </authorList>
    </citation>
    <scope>NUCLEOTIDE SEQUENCE [LARGE SCALE GENOMIC DNA]</scope>
    <source>
        <strain evidence="3">ATCC 35406 / BCRC 14492 / JCM 8526 / NCTC 13058 / HG 370</strain>
    </source>
</reference>
<organism evidence="2 3">
    <name type="scientific">Porphyromonas endodontalis (strain ATCC 35406 / DSM 24491 / JCM 8526 / CCUG 16442 / BCRC 14492 / NCTC 13058 / HG 370)</name>
    <name type="common">Bacteroides endodontalis</name>
    <dbReference type="NCBI Taxonomy" id="553175"/>
    <lineage>
        <taxon>Bacteria</taxon>
        <taxon>Pseudomonadati</taxon>
        <taxon>Bacteroidota</taxon>
        <taxon>Bacteroidia</taxon>
        <taxon>Bacteroidales</taxon>
        <taxon>Porphyromonadaceae</taxon>
        <taxon>Porphyromonas</taxon>
    </lineage>
</organism>
<feature type="domain" description="NTF2 fold immunity protein" evidence="1">
    <location>
        <begin position="7"/>
        <end position="139"/>
    </location>
</feature>
<proteinExistence type="predicted"/>
<dbReference type="RefSeq" id="WP_004334752.1">
    <property type="nucleotide sequence ID" value="NZ_ACNN01000032.1"/>
</dbReference>
<evidence type="ECO:0000313" key="3">
    <source>
        <dbReference type="Proteomes" id="UP000004295"/>
    </source>
</evidence>
<dbReference type="InterPro" id="IPR028049">
    <property type="entry name" value="Imm-NTF2"/>
</dbReference>
<keyword evidence="3" id="KW-1185">Reference proteome</keyword>
<evidence type="ECO:0000259" key="1">
    <source>
        <dbReference type="Pfam" id="PF15655"/>
    </source>
</evidence>
<gene>
    <name evidence="2" type="ORF">POREN0001_0127</name>
</gene>
<comment type="caution">
    <text evidence="2">The sequence shown here is derived from an EMBL/GenBank/DDBJ whole genome shotgun (WGS) entry which is preliminary data.</text>
</comment>
<dbReference type="AlphaFoldDB" id="C3JCI2"/>
<dbReference type="EMBL" id="ACNN01000032">
    <property type="protein sequence ID" value="EEN82102.1"/>
    <property type="molecule type" value="Genomic_DNA"/>
</dbReference>
<dbReference type="eggNOG" id="ENOG5033I80">
    <property type="taxonomic scope" value="Bacteria"/>
</dbReference>
<dbReference type="Pfam" id="PF15655">
    <property type="entry name" value="Imm-NTF2"/>
    <property type="match status" value="1"/>
</dbReference>
<protein>
    <recommendedName>
        <fullName evidence="1">NTF2 fold immunity protein domain-containing protein</fullName>
    </recommendedName>
</protein>